<dbReference type="EMBL" id="JACCKX010000001">
    <property type="protein sequence ID" value="NZA02151.1"/>
    <property type="molecule type" value="Genomic_DNA"/>
</dbReference>
<feature type="compositionally biased region" description="Basic and acidic residues" evidence="1">
    <location>
        <begin position="78"/>
        <end position="88"/>
    </location>
</feature>
<feature type="region of interest" description="Disordered" evidence="1">
    <location>
        <begin position="68"/>
        <end position="100"/>
    </location>
</feature>
<evidence type="ECO:0000313" key="3">
    <source>
        <dbReference type="EMBL" id="NZA02151.1"/>
    </source>
</evidence>
<feature type="signal peptide" evidence="2">
    <location>
        <begin position="1"/>
        <end position="23"/>
    </location>
</feature>
<evidence type="ECO:0000313" key="4">
    <source>
        <dbReference type="Proteomes" id="UP000589716"/>
    </source>
</evidence>
<protein>
    <recommendedName>
        <fullName evidence="5">DUF4148 domain-containing protein</fullName>
    </recommendedName>
</protein>
<feature type="chain" id="PRO_5032861474" description="DUF4148 domain-containing protein" evidence="2">
    <location>
        <begin position="24"/>
        <end position="100"/>
    </location>
</feature>
<proteinExistence type="predicted"/>
<evidence type="ECO:0000256" key="1">
    <source>
        <dbReference type="SAM" id="MobiDB-lite"/>
    </source>
</evidence>
<accession>A0A853IVQ1</accession>
<comment type="caution">
    <text evidence="3">The sequence shown here is derived from an EMBL/GenBank/DDBJ whole genome shotgun (WGS) entry which is preliminary data.</text>
</comment>
<sequence length="100" mass="10262">MTKIAATIASTAAALLFAGNAFAQMPAAGEGPFFQNEARIAATSDSPSRAKVSIQQVASGEMSGVVAATNDASQPTRAEVRQQTREAIAKGQRPAIGERS</sequence>
<keyword evidence="4" id="KW-1185">Reference proteome</keyword>
<name>A0A853IVQ1_9BURK</name>
<gene>
    <name evidence="3" type="ORF">H0I39_11060</name>
</gene>
<keyword evidence="2" id="KW-0732">Signal</keyword>
<evidence type="ECO:0000256" key="2">
    <source>
        <dbReference type="SAM" id="SignalP"/>
    </source>
</evidence>
<dbReference type="AlphaFoldDB" id="A0A853IVQ1"/>
<evidence type="ECO:0008006" key="5">
    <source>
        <dbReference type="Google" id="ProtNLM"/>
    </source>
</evidence>
<organism evidence="3 4">
    <name type="scientific">Ottowia beijingensis</name>
    <dbReference type="NCBI Taxonomy" id="1207057"/>
    <lineage>
        <taxon>Bacteria</taxon>
        <taxon>Pseudomonadati</taxon>
        <taxon>Pseudomonadota</taxon>
        <taxon>Betaproteobacteria</taxon>
        <taxon>Burkholderiales</taxon>
        <taxon>Comamonadaceae</taxon>
        <taxon>Ottowia</taxon>
    </lineage>
</organism>
<dbReference type="RefSeq" id="WP_180550509.1">
    <property type="nucleotide sequence ID" value="NZ_JACCKX010000001.1"/>
</dbReference>
<dbReference type="Proteomes" id="UP000589716">
    <property type="component" value="Unassembled WGS sequence"/>
</dbReference>
<reference evidence="3 4" key="1">
    <citation type="submission" date="2020-07" db="EMBL/GenBank/DDBJ databases">
        <authorList>
            <person name="Maaloum M."/>
        </authorList>
    </citation>
    <scope>NUCLEOTIDE SEQUENCE [LARGE SCALE GENOMIC DNA]</scope>
    <source>
        <strain evidence="3 4">GCS-AN-3</strain>
    </source>
</reference>